<gene>
    <name evidence="2" type="ORF">OD750_003015</name>
</gene>
<evidence type="ECO:0000313" key="3">
    <source>
        <dbReference type="Proteomes" id="UP001139971"/>
    </source>
</evidence>
<dbReference type="AlphaFoldDB" id="A0A9X3YG48"/>
<sequence>MIVKHTKRLALAAACALAASSLFPTAAFAQATGNVDVDINLQNGITILYYYSSVDVNINLTDVAGTLPASCAGSTDTFACNQGAAAAAVTAVPTPAVTPTALVANFNIAPPALGLSASALPLVLQNIWAVRAAGGASTTTVAVAAGAGTTLTGPVAGNTIGLSGYQVQSGAAGPAASIQFPDPGLGTPRSGDVRLNLNLTNATALGLYSTTAGSNTDVNFVLTVTST</sequence>
<feature type="signal peptide" evidence="1">
    <location>
        <begin position="1"/>
        <end position="29"/>
    </location>
</feature>
<comment type="caution">
    <text evidence="2">The sequence shown here is derived from an EMBL/GenBank/DDBJ whole genome shotgun (WGS) entry which is preliminary data.</text>
</comment>
<evidence type="ECO:0000313" key="2">
    <source>
        <dbReference type="EMBL" id="MDC8011514.1"/>
    </source>
</evidence>
<protein>
    <recommendedName>
        <fullName evidence="4">Spore coat protein U domain-containing protein</fullName>
    </recommendedName>
</protein>
<keyword evidence="1" id="KW-0732">Signal</keyword>
<name>A0A9X3YG48_9GAMM</name>
<dbReference type="EMBL" id="JAOVZO020000003">
    <property type="protein sequence ID" value="MDC8011514.1"/>
    <property type="molecule type" value="Genomic_DNA"/>
</dbReference>
<reference evidence="2" key="1">
    <citation type="submission" date="2023-02" db="EMBL/GenBank/DDBJ databases">
        <title>Tahibacter soli sp. nov. isolated from soil.</title>
        <authorList>
            <person name="Baek J.H."/>
            <person name="Lee J.K."/>
            <person name="Choi D.G."/>
            <person name="Jeon C.O."/>
        </authorList>
    </citation>
    <scope>NUCLEOTIDE SEQUENCE</scope>
    <source>
        <strain evidence="2">BL</strain>
    </source>
</reference>
<keyword evidence="3" id="KW-1185">Reference proteome</keyword>
<evidence type="ECO:0008006" key="4">
    <source>
        <dbReference type="Google" id="ProtNLM"/>
    </source>
</evidence>
<proteinExistence type="predicted"/>
<feature type="chain" id="PRO_5040778579" description="Spore coat protein U domain-containing protein" evidence="1">
    <location>
        <begin position="30"/>
        <end position="227"/>
    </location>
</feature>
<organism evidence="2 3">
    <name type="scientific">Tahibacter soli</name>
    <dbReference type="NCBI Taxonomy" id="2983605"/>
    <lineage>
        <taxon>Bacteria</taxon>
        <taxon>Pseudomonadati</taxon>
        <taxon>Pseudomonadota</taxon>
        <taxon>Gammaproteobacteria</taxon>
        <taxon>Lysobacterales</taxon>
        <taxon>Rhodanobacteraceae</taxon>
        <taxon>Tahibacter</taxon>
    </lineage>
</organism>
<evidence type="ECO:0000256" key="1">
    <source>
        <dbReference type="SAM" id="SignalP"/>
    </source>
</evidence>
<accession>A0A9X3YG48</accession>
<dbReference type="RefSeq" id="WP_263542736.1">
    <property type="nucleotide sequence ID" value="NZ_JAOVZO020000003.1"/>
</dbReference>
<dbReference type="Proteomes" id="UP001139971">
    <property type="component" value="Unassembled WGS sequence"/>
</dbReference>